<keyword evidence="5 7" id="KW-0472">Membrane</keyword>
<feature type="transmembrane region" description="Helical" evidence="7">
    <location>
        <begin position="347"/>
        <end position="366"/>
    </location>
</feature>
<comment type="caution">
    <text evidence="9">The sequence shown here is derived from an EMBL/GenBank/DDBJ whole genome shotgun (WGS) entry which is preliminary data.</text>
</comment>
<feature type="compositionally biased region" description="Polar residues" evidence="6">
    <location>
        <begin position="40"/>
        <end position="52"/>
    </location>
</feature>
<dbReference type="InterPro" id="IPR037185">
    <property type="entry name" value="EmrE-like"/>
</dbReference>
<dbReference type="InterPro" id="IPR030184">
    <property type="entry name" value="WAT1-related"/>
</dbReference>
<feature type="domain" description="EamA" evidence="8">
    <location>
        <begin position="614"/>
        <end position="748"/>
    </location>
</feature>
<evidence type="ECO:0000313" key="10">
    <source>
        <dbReference type="Proteomes" id="UP000824890"/>
    </source>
</evidence>
<accession>A0ABQ7YRC2</accession>
<reference evidence="9 10" key="1">
    <citation type="submission" date="2021-05" db="EMBL/GenBank/DDBJ databases">
        <title>Genome Assembly of Synthetic Allotetraploid Brassica napus Reveals Homoeologous Exchanges between Subgenomes.</title>
        <authorList>
            <person name="Davis J.T."/>
        </authorList>
    </citation>
    <scope>NUCLEOTIDE SEQUENCE [LARGE SCALE GENOMIC DNA]</scope>
    <source>
        <strain evidence="10">cv. Da-Ae</strain>
        <tissue evidence="9">Seedling</tissue>
    </source>
</reference>
<evidence type="ECO:0000256" key="2">
    <source>
        <dbReference type="ARBA" id="ARBA00007635"/>
    </source>
</evidence>
<feature type="domain" description="EamA" evidence="8">
    <location>
        <begin position="447"/>
        <end position="576"/>
    </location>
</feature>
<keyword evidence="3 7" id="KW-0812">Transmembrane</keyword>
<evidence type="ECO:0000259" key="8">
    <source>
        <dbReference type="Pfam" id="PF00892"/>
    </source>
</evidence>
<dbReference type="InterPro" id="IPR000620">
    <property type="entry name" value="EamA_dom"/>
</dbReference>
<evidence type="ECO:0000256" key="6">
    <source>
        <dbReference type="SAM" id="MobiDB-lite"/>
    </source>
</evidence>
<evidence type="ECO:0000256" key="5">
    <source>
        <dbReference type="ARBA" id="ARBA00023136"/>
    </source>
</evidence>
<comment type="similarity">
    <text evidence="2">Belongs to the drug/metabolite transporter (DMT) superfamily. Plant drug/metabolite exporter (P-DME) (TC 2.A.7.4) family.</text>
</comment>
<evidence type="ECO:0000256" key="1">
    <source>
        <dbReference type="ARBA" id="ARBA00004141"/>
    </source>
</evidence>
<proteinExistence type="inferred from homology"/>
<feature type="transmembrane region" description="Helical" evidence="7">
    <location>
        <begin position="667"/>
        <end position="692"/>
    </location>
</feature>
<dbReference type="Proteomes" id="UP000824890">
    <property type="component" value="Unassembled WGS sequence"/>
</dbReference>
<feature type="transmembrane region" description="Helical" evidence="7">
    <location>
        <begin position="433"/>
        <end position="453"/>
    </location>
</feature>
<gene>
    <name evidence="9" type="ORF">HID58_076870</name>
</gene>
<dbReference type="SUPFAM" id="SSF103481">
    <property type="entry name" value="Multidrug resistance efflux transporter EmrE"/>
    <property type="match status" value="3"/>
</dbReference>
<comment type="subcellular location">
    <subcellularLocation>
        <location evidence="1">Membrane</location>
        <topology evidence="1">Multi-pass membrane protein</topology>
    </subcellularLocation>
</comment>
<dbReference type="PANTHER" id="PTHR31218">
    <property type="entry name" value="WAT1-RELATED PROTEIN"/>
    <property type="match status" value="1"/>
</dbReference>
<evidence type="ECO:0000313" key="9">
    <source>
        <dbReference type="EMBL" id="KAH0869848.1"/>
    </source>
</evidence>
<protein>
    <recommendedName>
        <fullName evidence="8">EamA domain-containing protein</fullName>
    </recommendedName>
</protein>
<name>A0ABQ7YRC2_BRANA</name>
<feature type="transmembrane region" description="Helical" evidence="7">
    <location>
        <begin position="729"/>
        <end position="748"/>
    </location>
</feature>
<feature type="transmembrane region" description="Helical" evidence="7">
    <location>
        <begin position="168"/>
        <end position="188"/>
    </location>
</feature>
<keyword evidence="10" id="KW-1185">Reference proteome</keyword>
<evidence type="ECO:0000256" key="3">
    <source>
        <dbReference type="ARBA" id="ARBA00022692"/>
    </source>
</evidence>
<feature type="transmembrane region" description="Helical" evidence="7">
    <location>
        <begin position="704"/>
        <end position="723"/>
    </location>
</feature>
<feature type="transmembrane region" description="Helical" evidence="7">
    <location>
        <begin position="608"/>
        <end position="628"/>
    </location>
</feature>
<organism evidence="9 10">
    <name type="scientific">Brassica napus</name>
    <name type="common">Rape</name>
    <dbReference type="NCBI Taxonomy" id="3708"/>
    <lineage>
        <taxon>Eukaryota</taxon>
        <taxon>Viridiplantae</taxon>
        <taxon>Streptophyta</taxon>
        <taxon>Embryophyta</taxon>
        <taxon>Tracheophyta</taxon>
        <taxon>Spermatophyta</taxon>
        <taxon>Magnoliopsida</taxon>
        <taxon>eudicotyledons</taxon>
        <taxon>Gunneridae</taxon>
        <taxon>Pentapetalae</taxon>
        <taxon>rosids</taxon>
        <taxon>malvids</taxon>
        <taxon>Brassicales</taxon>
        <taxon>Brassicaceae</taxon>
        <taxon>Brassiceae</taxon>
        <taxon>Brassica</taxon>
    </lineage>
</organism>
<feature type="transmembrane region" description="Helical" evidence="7">
    <location>
        <begin position="640"/>
        <end position="661"/>
    </location>
</feature>
<feature type="transmembrane region" description="Helical" evidence="7">
    <location>
        <begin position="465"/>
        <end position="484"/>
    </location>
</feature>
<evidence type="ECO:0000256" key="7">
    <source>
        <dbReference type="SAM" id="Phobius"/>
    </source>
</evidence>
<sequence length="779" mass="85705">MAASVITTGFYTVMWGKAKEVSMVEDDKNNKADPIETGTDCPSSDNNIGQTPHKQSFRFRQIFKVPKGRESYKDGWEILSERRLDHDGDGGGCGLRRRNEYSVQSGELKGNELIRLPRIFLWNRSSSSPSFSFPRPQVKISTTFKYSVKWDFLVYLGYTGIKYSSPTLASAMSNLTPAFTFIFALLFGMEKVSIKKNSSFAKVVGTLVSIVGALVVTLYHGPIIFAASQPSVYLPQPLSPPPSPPSNSNWVTGGCLLALEYTLIAISYIIQTHIMREYPSEFALALSHNICVSVSCASVSLFVEKNNPSAWIMRSSIMLICIVATGMVNSTGYVVESWTVRHKGPLFLAMFRPLAILTAVVLGAIFLGDSLYLGSVIGGTLISIGFYTVMWGKAKEEKSDIDTHHAASSSHSKRVPLLMNYAAEKQVLWRREATFLTAMLASETGIVGLNILFKAATSKGLNSYSFLGYSYLLASLLLSPSHLFSNRSRSLPPLSFSILSKIGLLGLVGSTYVITSYIGVKYSNPTLASAISNITPAVTFILAVIFRMEKVRLKERSSVAKVMGTILSLVGALVVVLYHGPRLFIVSSAPNLNFHQLSPSLSSSNSDWIIGGCLLTIRDIFVSVSFVLQAHIMSEYPAAFTVSFFYTLFVSIITSLTGLVVERNNPSVWIIRFDITLICILAMGIFTPVYYVIRSWTVRYKGPLYLAIFKPLSILIAVIMSATFLGDSLYLGCLIGGVLITIGFYAVMWGKANEEKTRLLLLAEKENSHLLLNHNDDQI</sequence>
<dbReference type="EMBL" id="JAGKQM010000017">
    <property type="protein sequence ID" value="KAH0869848.1"/>
    <property type="molecule type" value="Genomic_DNA"/>
</dbReference>
<evidence type="ECO:0000256" key="4">
    <source>
        <dbReference type="ARBA" id="ARBA00022989"/>
    </source>
</evidence>
<feature type="transmembrane region" description="Helical" evidence="7">
    <location>
        <begin position="496"/>
        <end position="520"/>
    </location>
</feature>
<keyword evidence="4 7" id="KW-1133">Transmembrane helix</keyword>
<feature type="transmembrane region" description="Helical" evidence="7">
    <location>
        <begin position="372"/>
        <end position="391"/>
    </location>
</feature>
<dbReference type="Pfam" id="PF00892">
    <property type="entry name" value="EamA"/>
    <property type="match status" value="2"/>
</dbReference>
<feature type="transmembrane region" description="Helical" evidence="7">
    <location>
        <begin position="200"/>
        <end position="228"/>
    </location>
</feature>
<feature type="transmembrane region" description="Helical" evidence="7">
    <location>
        <begin position="315"/>
        <end position="335"/>
    </location>
</feature>
<feature type="transmembrane region" description="Helical" evidence="7">
    <location>
        <begin position="558"/>
        <end position="578"/>
    </location>
</feature>
<feature type="transmembrane region" description="Helical" evidence="7">
    <location>
        <begin position="282"/>
        <end position="303"/>
    </location>
</feature>
<feature type="transmembrane region" description="Helical" evidence="7">
    <location>
        <begin position="526"/>
        <end position="546"/>
    </location>
</feature>
<feature type="region of interest" description="Disordered" evidence="6">
    <location>
        <begin position="29"/>
        <end position="52"/>
    </location>
</feature>
<feature type="transmembrane region" description="Helical" evidence="7">
    <location>
        <begin position="248"/>
        <end position="270"/>
    </location>
</feature>